<comment type="caution">
    <text evidence="3">The sequence shown here is derived from an EMBL/GenBank/DDBJ whole genome shotgun (WGS) entry which is preliminary data.</text>
</comment>
<sequence>MNDVSQIERQLYILSLLSDSKKGYTVDELHKNLDMVGIDVSKKTVERDIDFISAGSFFVMEEKRGKSTYYVANKFGIENITFTASELISLHFIKELLKSYSMLDIGNTARHLIDRIINNLPQLDKAYIETLSELLKVRESYIGLEKHLNEEIVSIVRKGIELNKRLLVRYHSFNSDETTERQFDPYIIEIYEGCYHLVGYCHLRNSIRDLRISRIQDAQLLDESFQRPKKFYENYRKGRFGKLAGEEQIKLVLKFRGEGARYVKEYESAKADLLVEEQDGSILFQKTTTMTPEIIKWVLSFGSDVIVLEPEKLREEVVDGVRRMMERYVE</sequence>
<evidence type="ECO:0000259" key="1">
    <source>
        <dbReference type="Pfam" id="PF13280"/>
    </source>
</evidence>
<name>A0ABT1NH54_9FIRM</name>
<reference evidence="3 4" key="1">
    <citation type="submission" date="2021-10" db="EMBL/GenBank/DDBJ databases">
        <title>Lutispora strain m25 sp. nov., a thermophilic, non-spore-forming bacterium isolated from a lab-scale methanogenic bioreactor digesting anaerobic sludge.</title>
        <authorList>
            <person name="El Houari A."/>
            <person name="Mcdonald J."/>
        </authorList>
    </citation>
    <scope>NUCLEOTIDE SEQUENCE [LARGE SCALE GENOMIC DNA]</scope>
    <source>
        <strain evidence="4">m25</strain>
    </source>
</reference>
<dbReference type="Pfam" id="PF13280">
    <property type="entry name" value="WYL"/>
    <property type="match status" value="1"/>
</dbReference>
<evidence type="ECO:0000313" key="4">
    <source>
        <dbReference type="Proteomes" id="UP001651880"/>
    </source>
</evidence>
<dbReference type="InterPro" id="IPR026881">
    <property type="entry name" value="WYL_dom"/>
</dbReference>
<dbReference type="InterPro" id="IPR051534">
    <property type="entry name" value="CBASS_pafABC_assoc_protein"/>
</dbReference>
<organism evidence="3 4">
    <name type="scientific">Lutispora saccharofermentans</name>
    <dbReference type="NCBI Taxonomy" id="3024236"/>
    <lineage>
        <taxon>Bacteria</taxon>
        <taxon>Bacillati</taxon>
        <taxon>Bacillota</taxon>
        <taxon>Clostridia</taxon>
        <taxon>Lutisporales</taxon>
        <taxon>Lutisporaceae</taxon>
        <taxon>Lutispora</taxon>
    </lineage>
</organism>
<protein>
    <submittedName>
        <fullName evidence="3">WYL domain-containing protein</fullName>
    </submittedName>
</protein>
<accession>A0ABT1NH54</accession>
<gene>
    <name evidence="3" type="ORF">LJD61_06435</name>
</gene>
<dbReference type="Proteomes" id="UP001651880">
    <property type="component" value="Unassembled WGS sequence"/>
</dbReference>
<dbReference type="PANTHER" id="PTHR34580">
    <property type="match status" value="1"/>
</dbReference>
<dbReference type="PANTHER" id="PTHR34580:SF9">
    <property type="entry name" value="SLL5097 PROTEIN"/>
    <property type="match status" value="1"/>
</dbReference>
<keyword evidence="4" id="KW-1185">Reference proteome</keyword>
<dbReference type="RefSeq" id="WP_255226706.1">
    <property type="nucleotide sequence ID" value="NZ_JAJEKE010000004.1"/>
</dbReference>
<dbReference type="PROSITE" id="PS52050">
    <property type="entry name" value="WYL"/>
    <property type="match status" value="1"/>
</dbReference>
<feature type="domain" description="WCX" evidence="2">
    <location>
        <begin position="248"/>
        <end position="325"/>
    </location>
</feature>
<dbReference type="InterPro" id="IPR057727">
    <property type="entry name" value="WCX_dom"/>
</dbReference>
<dbReference type="EMBL" id="JAJEKE010000004">
    <property type="protein sequence ID" value="MCQ1529186.1"/>
    <property type="molecule type" value="Genomic_DNA"/>
</dbReference>
<evidence type="ECO:0000313" key="3">
    <source>
        <dbReference type="EMBL" id="MCQ1529186.1"/>
    </source>
</evidence>
<feature type="domain" description="WYL" evidence="1">
    <location>
        <begin position="152"/>
        <end position="219"/>
    </location>
</feature>
<evidence type="ECO:0000259" key="2">
    <source>
        <dbReference type="Pfam" id="PF25583"/>
    </source>
</evidence>
<dbReference type="Pfam" id="PF25583">
    <property type="entry name" value="WCX"/>
    <property type="match status" value="1"/>
</dbReference>
<proteinExistence type="predicted"/>